<evidence type="ECO:0000259" key="9">
    <source>
        <dbReference type="PROSITE" id="PS51969"/>
    </source>
</evidence>
<evidence type="ECO:0000256" key="4">
    <source>
        <dbReference type="ARBA" id="ARBA00022859"/>
    </source>
</evidence>
<dbReference type="Proteomes" id="UP000075903">
    <property type="component" value="Unassembled WGS sequence"/>
</dbReference>
<evidence type="ECO:0000256" key="3">
    <source>
        <dbReference type="ARBA" id="ARBA00022729"/>
    </source>
</evidence>
<evidence type="ECO:0000256" key="2">
    <source>
        <dbReference type="ARBA" id="ARBA00022588"/>
    </source>
</evidence>
<dbReference type="Gene3D" id="2.60.40.2140">
    <property type="entry name" value="Beta-1,3-glucan-recognition protein, N-terminal domain"/>
    <property type="match status" value="1"/>
</dbReference>
<dbReference type="InterPro" id="IPR050546">
    <property type="entry name" value="Glycosyl_Hydrlase_16"/>
</dbReference>
<dbReference type="InterPro" id="IPR013320">
    <property type="entry name" value="ConA-like_dom_sf"/>
</dbReference>
<dbReference type="GO" id="GO:0045087">
    <property type="term" value="P:innate immune response"/>
    <property type="evidence" value="ECO:0007669"/>
    <property type="project" value="UniProtKB-KW"/>
</dbReference>
<dbReference type="PROSITE" id="PS51762">
    <property type="entry name" value="GH16_2"/>
    <property type="match status" value="1"/>
</dbReference>
<organism evidence="10 11">
    <name type="scientific">Anopheles merus</name>
    <name type="common">Mosquito</name>
    <dbReference type="NCBI Taxonomy" id="30066"/>
    <lineage>
        <taxon>Eukaryota</taxon>
        <taxon>Metazoa</taxon>
        <taxon>Ecdysozoa</taxon>
        <taxon>Arthropoda</taxon>
        <taxon>Hexapoda</taxon>
        <taxon>Insecta</taxon>
        <taxon>Pterygota</taxon>
        <taxon>Neoptera</taxon>
        <taxon>Endopterygota</taxon>
        <taxon>Diptera</taxon>
        <taxon>Nematocera</taxon>
        <taxon>Culicoidea</taxon>
        <taxon>Culicidae</taxon>
        <taxon>Anophelinae</taxon>
        <taxon>Anopheles</taxon>
    </lineage>
</organism>
<dbReference type="GO" id="GO:0045088">
    <property type="term" value="P:regulation of innate immune response"/>
    <property type="evidence" value="ECO:0007669"/>
    <property type="project" value="UniProtKB-ARBA"/>
</dbReference>
<dbReference type="CDD" id="cd02179">
    <property type="entry name" value="GH16_beta_GRP"/>
    <property type="match status" value="1"/>
</dbReference>
<dbReference type="InterPro" id="IPR035806">
    <property type="entry name" value="GH16_GRP_C"/>
</dbReference>
<feature type="domain" description="CBM39" evidence="9">
    <location>
        <begin position="18"/>
        <end position="119"/>
    </location>
</feature>
<keyword evidence="2" id="KW-0399">Innate immunity</keyword>
<proteinExistence type="inferred from homology"/>
<dbReference type="GO" id="GO:0005975">
    <property type="term" value="P:carbohydrate metabolic process"/>
    <property type="evidence" value="ECO:0007669"/>
    <property type="project" value="InterPro"/>
</dbReference>
<dbReference type="GO" id="GO:0005576">
    <property type="term" value="C:extracellular region"/>
    <property type="evidence" value="ECO:0007669"/>
    <property type="project" value="UniProtKB-ARBA"/>
</dbReference>
<dbReference type="PANTHER" id="PTHR10963">
    <property type="entry name" value="GLYCOSYL HYDROLASE-RELATED"/>
    <property type="match status" value="1"/>
</dbReference>
<evidence type="ECO:0000313" key="10">
    <source>
        <dbReference type="EnsemblMetazoa" id="AMEM019688-PA"/>
    </source>
</evidence>
<evidence type="ECO:0000256" key="5">
    <source>
        <dbReference type="ARBA" id="ARBA00023180"/>
    </source>
</evidence>
<feature type="signal peptide" evidence="7">
    <location>
        <begin position="1"/>
        <end position="17"/>
    </location>
</feature>
<reference evidence="10" key="1">
    <citation type="submission" date="2023-03" db="UniProtKB">
        <authorList>
            <consortium name="EnsemblMetazoa"/>
        </authorList>
    </citation>
    <scope>IDENTIFICATION</scope>
    <source>
        <strain evidence="10">MAF</strain>
    </source>
</reference>
<dbReference type="InterPro" id="IPR000757">
    <property type="entry name" value="Beta-glucanase-like"/>
</dbReference>
<dbReference type="RefSeq" id="XP_041772752.1">
    <property type="nucleotide sequence ID" value="XM_041916818.1"/>
</dbReference>
<dbReference type="FunFam" id="2.60.120.200:FF:000235">
    <property type="entry name" value="Beta-1,3-glucan-binding protein"/>
    <property type="match status" value="1"/>
</dbReference>
<protein>
    <recommendedName>
        <fullName evidence="12">GH16 domain-containing protein</fullName>
    </recommendedName>
</protein>
<keyword evidence="11" id="KW-1185">Reference proteome</keyword>
<dbReference type="InterPro" id="IPR043030">
    <property type="entry name" value="BGBP_N_sf"/>
</dbReference>
<dbReference type="AlphaFoldDB" id="A0A9I3MIN5"/>
<dbReference type="PROSITE" id="PS51969">
    <property type="entry name" value="CBM39"/>
    <property type="match status" value="1"/>
</dbReference>
<keyword evidence="4" id="KW-0391">Immunity</keyword>
<comment type="similarity">
    <text evidence="1">Belongs to the insect beta-1,3-glucan binding protein family.</text>
</comment>
<dbReference type="SUPFAM" id="SSF49899">
    <property type="entry name" value="Concanavalin A-like lectins/glucanases"/>
    <property type="match status" value="1"/>
</dbReference>
<evidence type="ECO:0008006" key="12">
    <source>
        <dbReference type="Google" id="ProtNLM"/>
    </source>
</evidence>
<evidence type="ECO:0000259" key="8">
    <source>
        <dbReference type="PROSITE" id="PS51762"/>
    </source>
</evidence>
<evidence type="ECO:0000256" key="7">
    <source>
        <dbReference type="SAM" id="SignalP"/>
    </source>
</evidence>
<feature type="region of interest" description="Disordered" evidence="6">
    <location>
        <begin position="126"/>
        <end position="147"/>
    </location>
</feature>
<evidence type="ECO:0000256" key="1">
    <source>
        <dbReference type="ARBA" id="ARBA00008781"/>
    </source>
</evidence>
<dbReference type="GO" id="GO:0030246">
    <property type="term" value="F:carbohydrate binding"/>
    <property type="evidence" value="ECO:0007669"/>
    <property type="project" value="InterPro"/>
</dbReference>
<sequence length="493" mass="56033">MRWTWGLLLLFVGQTVAYTIPAVRFEYPTMRGFRASIPDMPGLQMFAFHARLNKPFDQFEEGDYTEDVTAPDGDGRWMFDTNKPALPNGTIIYYWVYVQFANEGYWLTDKKHTVIRTKATVAPKSTTTTTTTTTTTVKPTTTTPPPCPPTLTTFNGGQPTCAGKLLFEDTFEQGSSFAPKWQHEVRIPLDTDSAEFVSYQSSPENSYIAAGRLVIVPTLVTQTADYTDERIRTGELTLAGCTSPTNNPYECQRKAARSTILPPVVSAKLNTKHFFRFRYGRVEIRAKLPKGDWIFPQLYLQPYENYYGYADYASGQMWIAHILANRMLAAADGRQIDGHRLRGGVLITNTGPVRSDFLRSNLNEEHFADRFHVYGLVWTPEQILLTVDGFQYGALRTNFRQHAQQHNLTQANLWSADAPLAPFDREFYVSLGVGVGGVKDFPDHSLTGPSRTAKPWNNTSPKAEYFFYQNRNTWFRTWTEPELTVDYVRVYAL</sequence>
<evidence type="ECO:0000256" key="6">
    <source>
        <dbReference type="SAM" id="MobiDB-lite"/>
    </source>
</evidence>
<dbReference type="Gene3D" id="2.60.120.200">
    <property type="match status" value="1"/>
</dbReference>
<name>A0A9I3MIN5_ANOME</name>
<dbReference type="PANTHER" id="PTHR10963:SF60">
    <property type="entry name" value="GRAM-NEGATIVE BACTERIA-BINDING PROTEIN 1-RELATED"/>
    <property type="match status" value="1"/>
</dbReference>
<dbReference type="InterPro" id="IPR031756">
    <property type="entry name" value="BGBP_N"/>
</dbReference>
<dbReference type="CTD" id="40034"/>
<feature type="compositionally biased region" description="Low complexity" evidence="6">
    <location>
        <begin position="126"/>
        <end position="141"/>
    </location>
</feature>
<evidence type="ECO:0000313" key="11">
    <source>
        <dbReference type="Proteomes" id="UP000075903"/>
    </source>
</evidence>
<accession>A0A9I3MIN5</accession>
<dbReference type="EnsemblMetazoa" id="AMEM019688-RA">
    <property type="protein sequence ID" value="AMEM019688-PA"/>
    <property type="gene ID" value="AMEM019688"/>
</dbReference>
<feature type="domain" description="GH16" evidence="8">
    <location>
        <begin position="138"/>
        <end position="493"/>
    </location>
</feature>
<keyword evidence="5" id="KW-0325">Glycoprotein</keyword>
<keyword evidence="3 7" id="KW-0732">Signal</keyword>
<dbReference type="GeneID" id="121593986"/>
<dbReference type="GO" id="GO:0004553">
    <property type="term" value="F:hydrolase activity, hydrolyzing O-glycosyl compounds"/>
    <property type="evidence" value="ECO:0007669"/>
    <property type="project" value="InterPro"/>
</dbReference>
<feature type="chain" id="PRO_5039925513" description="GH16 domain-containing protein" evidence="7">
    <location>
        <begin position="18"/>
        <end position="493"/>
    </location>
</feature>
<dbReference type="Pfam" id="PF15886">
    <property type="entry name" value="CBM39"/>
    <property type="match status" value="1"/>
</dbReference>
<dbReference type="KEGG" id="amer:121593986"/>